<dbReference type="CDD" id="cd02440">
    <property type="entry name" value="AdoMet_MTases"/>
    <property type="match status" value="1"/>
</dbReference>
<keyword evidence="2" id="KW-0808">Transferase</keyword>
<dbReference type="Pfam" id="PF13649">
    <property type="entry name" value="Methyltransf_25"/>
    <property type="match status" value="1"/>
</dbReference>
<dbReference type="GO" id="GO:0032259">
    <property type="term" value="P:methylation"/>
    <property type="evidence" value="ECO:0007669"/>
    <property type="project" value="UniProtKB-KW"/>
</dbReference>
<dbReference type="EMBL" id="NCEB01000021">
    <property type="protein sequence ID" value="OYX32619.1"/>
    <property type="molecule type" value="Genomic_DNA"/>
</dbReference>
<dbReference type="InterPro" id="IPR029063">
    <property type="entry name" value="SAM-dependent_MTases_sf"/>
</dbReference>
<name>A0A258FKF8_9CAUL</name>
<dbReference type="Gene3D" id="3.40.50.150">
    <property type="entry name" value="Vaccinia Virus protein VP39"/>
    <property type="match status" value="1"/>
</dbReference>
<dbReference type="InterPro" id="IPR041698">
    <property type="entry name" value="Methyltransf_25"/>
</dbReference>
<dbReference type="AlphaFoldDB" id="A0A258FKF8"/>
<gene>
    <name evidence="5" type="ORF">B7Z01_10670</name>
</gene>
<protein>
    <recommendedName>
        <fullName evidence="4">Methyltransferase domain-containing protein</fullName>
    </recommendedName>
</protein>
<feature type="domain" description="Methyltransferase" evidence="4">
    <location>
        <begin position="54"/>
        <end position="146"/>
    </location>
</feature>
<evidence type="ECO:0000256" key="1">
    <source>
        <dbReference type="ARBA" id="ARBA00022603"/>
    </source>
</evidence>
<dbReference type="Proteomes" id="UP000215595">
    <property type="component" value="Unassembled WGS sequence"/>
</dbReference>
<reference evidence="5 6" key="1">
    <citation type="submission" date="2017-03" db="EMBL/GenBank/DDBJ databases">
        <title>Lifting the veil on microbial sulfur biogeochemistry in mining wastewaters.</title>
        <authorList>
            <person name="Kantor R.S."/>
            <person name="Colenbrander Nelson T."/>
            <person name="Marshall S."/>
            <person name="Bennett D."/>
            <person name="Apte S."/>
            <person name="Camacho D."/>
            <person name="Thomas B.C."/>
            <person name="Warren L.A."/>
            <person name="Banfield J.F."/>
        </authorList>
    </citation>
    <scope>NUCLEOTIDE SEQUENCE [LARGE SCALE GENOMIC DNA]</scope>
    <source>
        <strain evidence="5">32-69-9</strain>
    </source>
</reference>
<dbReference type="GO" id="GO:0008168">
    <property type="term" value="F:methyltransferase activity"/>
    <property type="evidence" value="ECO:0007669"/>
    <property type="project" value="UniProtKB-KW"/>
</dbReference>
<keyword evidence="3" id="KW-0949">S-adenosyl-L-methionine</keyword>
<organism evidence="5 6">
    <name type="scientific">Brevundimonas subvibrioides</name>
    <dbReference type="NCBI Taxonomy" id="74313"/>
    <lineage>
        <taxon>Bacteria</taxon>
        <taxon>Pseudomonadati</taxon>
        <taxon>Pseudomonadota</taxon>
        <taxon>Alphaproteobacteria</taxon>
        <taxon>Caulobacterales</taxon>
        <taxon>Caulobacteraceae</taxon>
        <taxon>Brevundimonas</taxon>
    </lineage>
</organism>
<dbReference type="PANTHER" id="PTHR43464">
    <property type="entry name" value="METHYLTRANSFERASE"/>
    <property type="match status" value="1"/>
</dbReference>
<accession>A0A258FKF8</accession>
<evidence type="ECO:0000313" key="6">
    <source>
        <dbReference type="Proteomes" id="UP000215595"/>
    </source>
</evidence>
<evidence type="ECO:0000313" key="5">
    <source>
        <dbReference type="EMBL" id="OYX32619.1"/>
    </source>
</evidence>
<evidence type="ECO:0000256" key="2">
    <source>
        <dbReference type="ARBA" id="ARBA00022679"/>
    </source>
</evidence>
<evidence type="ECO:0000259" key="4">
    <source>
        <dbReference type="Pfam" id="PF13649"/>
    </source>
</evidence>
<dbReference type="SUPFAM" id="SSF53335">
    <property type="entry name" value="S-adenosyl-L-methionine-dependent methyltransferases"/>
    <property type="match status" value="1"/>
</dbReference>
<keyword evidence="1" id="KW-0489">Methyltransferase</keyword>
<proteinExistence type="predicted"/>
<dbReference type="PANTHER" id="PTHR43464:SF19">
    <property type="entry name" value="UBIQUINONE BIOSYNTHESIS O-METHYLTRANSFERASE, MITOCHONDRIAL"/>
    <property type="match status" value="1"/>
</dbReference>
<comment type="caution">
    <text evidence="5">The sequence shown here is derived from an EMBL/GenBank/DDBJ whole genome shotgun (WGS) entry which is preliminary data.</text>
</comment>
<sequence>MNQTQPPLTSDPAENWAGEMGARWLAHIETFEGMIAPIGAALMDRASLTAGQRVLDVGCGGGVTTMAVGPRGSALGLDISPGLIARARQRAETAGVSNVSFRCADAAERQPEGPVFERVISRFGSMFFAEPYAAFGNLHDTIRPGGRLDLAVWAAPRENLWMSAMVAVVRDHIDLPRPQPRAPGPFAFEDPDYLRDVLETSGFRDIAFEAWSADVPFAGPGAACADAVAFALDGMAFRDKVAALTARERAKLSQALGAFYEGCATPDGIRMPAKAWLVQAAV</sequence>
<evidence type="ECO:0000256" key="3">
    <source>
        <dbReference type="ARBA" id="ARBA00022691"/>
    </source>
</evidence>